<evidence type="ECO:0000313" key="1">
    <source>
        <dbReference type="EMBL" id="TQS42066.1"/>
    </source>
</evidence>
<keyword evidence="1" id="KW-0456">Lyase</keyword>
<dbReference type="AlphaFoldDB" id="A0A545AL77"/>
<sequence>METDRRRWMRALAGAATTELAEAWERCGPAPDAEWIRGPEAGLVMVRGRIGGGGDRFNLGEATVTRATVRVAGFTGSSYVLGSDLDHARYGALFDAVLQDPAQHHQILTGVIEPLEAAQKARDLDVRERSRATVVDFFTVAREHE</sequence>
<name>A0A545AL77_9ACTN</name>
<gene>
    <name evidence="1" type="primary">phnG</name>
    <name evidence="1" type="ORF">FL583_26120</name>
</gene>
<dbReference type="GO" id="GO:0015716">
    <property type="term" value="P:organic phosphonate transport"/>
    <property type="evidence" value="ECO:0007669"/>
    <property type="project" value="InterPro"/>
</dbReference>
<dbReference type="InterPro" id="IPR009609">
    <property type="entry name" value="Phosphonate_metab_PhnG"/>
</dbReference>
<comment type="caution">
    <text evidence="1">The sequence shown here is derived from an EMBL/GenBank/DDBJ whole genome shotgun (WGS) entry which is preliminary data.</text>
</comment>
<reference evidence="1 2" key="1">
    <citation type="submission" date="2019-07" db="EMBL/GenBank/DDBJ databases">
        <title>Cryptosporangium phraense sp. nov., isolated from plant litter.</title>
        <authorList>
            <person name="Suriyachadkun C."/>
        </authorList>
    </citation>
    <scope>NUCLEOTIDE SEQUENCE [LARGE SCALE GENOMIC DNA]</scope>
    <source>
        <strain evidence="1 2">A-T 5661</strain>
    </source>
</reference>
<dbReference type="GO" id="GO:0019634">
    <property type="term" value="P:organic phosphonate metabolic process"/>
    <property type="evidence" value="ECO:0007669"/>
    <property type="project" value="InterPro"/>
</dbReference>
<dbReference type="OrthoDB" id="530475at2"/>
<dbReference type="GO" id="GO:0016829">
    <property type="term" value="F:lyase activity"/>
    <property type="evidence" value="ECO:0007669"/>
    <property type="project" value="UniProtKB-KW"/>
</dbReference>
<dbReference type="EMBL" id="VIRS01000020">
    <property type="protein sequence ID" value="TQS42066.1"/>
    <property type="molecule type" value="Genomic_DNA"/>
</dbReference>
<dbReference type="NCBIfam" id="TIGR03293">
    <property type="entry name" value="PhnG_redo"/>
    <property type="match status" value="1"/>
</dbReference>
<evidence type="ECO:0000313" key="2">
    <source>
        <dbReference type="Proteomes" id="UP000317982"/>
    </source>
</evidence>
<protein>
    <submittedName>
        <fullName evidence="1">Phosphonate C-P lyase system protein PhnG</fullName>
    </submittedName>
</protein>
<dbReference type="Proteomes" id="UP000317982">
    <property type="component" value="Unassembled WGS sequence"/>
</dbReference>
<dbReference type="RefSeq" id="WP_142707467.1">
    <property type="nucleotide sequence ID" value="NZ_VIRS01000020.1"/>
</dbReference>
<organism evidence="1 2">
    <name type="scientific">Cryptosporangium phraense</name>
    <dbReference type="NCBI Taxonomy" id="2593070"/>
    <lineage>
        <taxon>Bacteria</taxon>
        <taxon>Bacillati</taxon>
        <taxon>Actinomycetota</taxon>
        <taxon>Actinomycetes</taxon>
        <taxon>Cryptosporangiales</taxon>
        <taxon>Cryptosporangiaceae</taxon>
        <taxon>Cryptosporangium</taxon>
    </lineage>
</organism>
<proteinExistence type="predicted"/>
<dbReference type="Pfam" id="PF06754">
    <property type="entry name" value="PhnG"/>
    <property type="match status" value="1"/>
</dbReference>
<dbReference type="InParanoid" id="A0A545AL77"/>
<accession>A0A545AL77</accession>
<keyword evidence="2" id="KW-1185">Reference proteome</keyword>